<evidence type="ECO:0000313" key="2">
    <source>
        <dbReference type="Proteomes" id="UP001239397"/>
    </source>
</evidence>
<evidence type="ECO:0000313" key="1">
    <source>
        <dbReference type="EMBL" id="WIY02103.1"/>
    </source>
</evidence>
<sequence length="104" mass="11525">MESIPRGPSLLADQRLQRNALLLSAWSSGKTIVELSREFGLSPNWTGALLRKLGADVPETGRGIKCHLDENEVVDQYESGLTIREVAVQSDRPHVNVRIAYLDV</sequence>
<dbReference type="AlphaFoldDB" id="A0A9Y2NJT2"/>
<keyword evidence="2" id="KW-1185">Reference proteome</keyword>
<dbReference type="EMBL" id="CP127295">
    <property type="protein sequence ID" value="WIY02103.1"/>
    <property type="molecule type" value="Genomic_DNA"/>
</dbReference>
<protein>
    <submittedName>
        <fullName evidence="1">Uncharacterized protein</fullName>
    </submittedName>
</protein>
<dbReference type="KEGG" id="amog:QRX60_50315"/>
<proteinExistence type="predicted"/>
<dbReference type="Proteomes" id="UP001239397">
    <property type="component" value="Chromosome"/>
</dbReference>
<name>A0A9Y2NJT2_9PSEU</name>
<gene>
    <name evidence="1" type="ORF">QRX60_50315</name>
</gene>
<accession>A0A9Y2NJT2</accession>
<dbReference type="RefSeq" id="WP_285998534.1">
    <property type="nucleotide sequence ID" value="NZ_CP127295.1"/>
</dbReference>
<organism evidence="1 2">
    <name type="scientific">Amycolatopsis mongoliensis</name>
    <dbReference type="NCBI Taxonomy" id="715475"/>
    <lineage>
        <taxon>Bacteria</taxon>
        <taxon>Bacillati</taxon>
        <taxon>Actinomycetota</taxon>
        <taxon>Actinomycetes</taxon>
        <taxon>Pseudonocardiales</taxon>
        <taxon>Pseudonocardiaceae</taxon>
        <taxon>Amycolatopsis</taxon>
    </lineage>
</organism>
<reference evidence="1 2" key="1">
    <citation type="submission" date="2023-06" db="EMBL/GenBank/DDBJ databases">
        <authorList>
            <person name="Oyuntsetseg B."/>
            <person name="Kim S.B."/>
        </authorList>
    </citation>
    <scope>NUCLEOTIDE SEQUENCE [LARGE SCALE GENOMIC DNA]</scope>
    <source>
        <strain evidence="1 2">4-36</strain>
    </source>
</reference>